<dbReference type="OrthoDB" id="9806925at2"/>
<evidence type="ECO:0000259" key="7">
    <source>
        <dbReference type="PROSITE" id="PS51383"/>
    </source>
</evidence>
<keyword evidence="1 6" id="KW-0547">Nucleotide-binding</keyword>
<dbReference type="RefSeq" id="WP_141892800.1">
    <property type="nucleotide sequence ID" value="NZ_BAABLH010000001.1"/>
</dbReference>
<evidence type="ECO:0000256" key="3">
    <source>
        <dbReference type="ARBA" id="ARBA00022857"/>
    </source>
</evidence>
<dbReference type="GO" id="GO:0005524">
    <property type="term" value="F:ATP binding"/>
    <property type="evidence" value="ECO:0007669"/>
    <property type="project" value="UniProtKB-KW"/>
</dbReference>
<dbReference type="NCBIfam" id="TIGR00196">
    <property type="entry name" value="yjeF_cterm"/>
    <property type="match status" value="1"/>
</dbReference>
<comment type="subunit">
    <text evidence="6">Homotetramer.</text>
</comment>
<evidence type="ECO:0000256" key="1">
    <source>
        <dbReference type="ARBA" id="ARBA00022741"/>
    </source>
</evidence>
<dbReference type="InterPro" id="IPR029056">
    <property type="entry name" value="Ribokinase-like"/>
</dbReference>
<evidence type="ECO:0000313" key="8">
    <source>
        <dbReference type="EMBL" id="TQM34324.1"/>
    </source>
</evidence>
<feature type="binding site" evidence="6">
    <location>
        <position position="43"/>
    </location>
    <ligand>
        <name>(6S)-NADPHX</name>
        <dbReference type="ChEBI" id="CHEBI:64076"/>
    </ligand>
</feature>
<dbReference type="Proteomes" id="UP000320235">
    <property type="component" value="Unassembled WGS sequence"/>
</dbReference>
<feature type="binding site" evidence="6">
    <location>
        <position position="220"/>
    </location>
    <ligand>
        <name>(6S)-NADPHX</name>
        <dbReference type="ChEBI" id="CHEBI:64076"/>
    </ligand>
</feature>
<evidence type="ECO:0000256" key="4">
    <source>
        <dbReference type="ARBA" id="ARBA00023027"/>
    </source>
</evidence>
<keyword evidence="8" id="KW-0418">Kinase</keyword>
<feature type="binding site" evidence="6">
    <location>
        <position position="110"/>
    </location>
    <ligand>
        <name>(6S)-NADPHX</name>
        <dbReference type="ChEBI" id="CHEBI:64076"/>
    </ligand>
</feature>
<dbReference type="GO" id="GO:0052856">
    <property type="term" value="F:NAD(P)HX epimerase activity"/>
    <property type="evidence" value="ECO:0007669"/>
    <property type="project" value="TreeGrafter"/>
</dbReference>
<dbReference type="InterPro" id="IPR000631">
    <property type="entry name" value="CARKD"/>
</dbReference>
<dbReference type="HAMAP" id="MF_01965">
    <property type="entry name" value="NADHX_dehydratase"/>
    <property type="match status" value="1"/>
</dbReference>
<accession>A0A543FKX3</accession>
<keyword evidence="3 6" id="KW-0521">NADP</keyword>
<comment type="similarity">
    <text evidence="6">Belongs to the NnrD/CARKD family.</text>
</comment>
<feature type="binding site" evidence="6">
    <location>
        <position position="219"/>
    </location>
    <ligand>
        <name>AMP</name>
        <dbReference type="ChEBI" id="CHEBI:456215"/>
    </ligand>
</feature>
<evidence type="ECO:0000313" key="9">
    <source>
        <dbReference type="Proteomes" id="UP000320235"/>
    </source>
</evidence>
<comment type="caution">
    <text evidence="8">The sequence shown here is derived from an EMBL/GenBank/DDBJ whole genome shotgun (WGS) entry which is preliminary data.</text>
</comment>
<sequence>MSSPAEPVSAALLRTWGLPSPGESKKTRGDVIVVGGSRSSPGAALLAGEAALRVGAGRVALAVPRSIDAQVGVALPEAGVFPLPDDADQPFDVRLAERVSRADAVLVGPGFDDPDETRATLLAVAAARPQCVVLDAYALGVLPRIDRGVLPDAVVLSPNKDEAGILLERDVEAGDESAVREIAERFTAVVNCYGVVAAPGGAAWRVDEGGGGLGTSGSGDVLAGAIAGFAARGAGTERAAVWGAWSHARAGDRLTDRVGIGFLASDLARELTTTIRDTLADDA</sequence>
<comment type="cofactor">
    <cofactor evidence="6">
        <name>Mg(2+)</name>
        <dbReference type="ChEBI" id="CHEBI:18420"/>
    </cofactor>
</comment>
<evidence type="ECO:0000256" key="2">
    <source>
        <dbReference type="ARBA" id="ARBA00022840"/>
    </source>
</evidence>
<gene>
    <name evidence="6" type="primary">nnrD</name>
    <name evidence="8" type="ORF">FB391_0611</name>
</gene>
<dbReference type="CDD" id="cd01171">
    <property type="entry name" value="YXKO-related"/>
    <property type="match status" value="1"/>
</dbReference>
<reference evidence="8 9" key="1">
    <citation type="submission" date="2019-06" db="EMBL/GenBank/DDBJ databases">
        <title>Sequencing the genomes of 1000 actinobacteria strains.</title>
        <authorList>
            <person name="Klenk H.-P."/>
        </authorList>
    </citation>
    <scope>NUCLEOTIDE SEQUENCE [LARGE SCALE GENOMIC DNA]</scope>
    <source>
        <strain evidence="8 9">DSM 105492</strain>
    </source>
</reference>
<comment type="caution">
    <text evidence="6">Lacks conserved residue(s) required for the propagation of feature annotation.</text>
</comment>
<dbReference type="Pfam" id="PF01256">
    <property type="entry name" value="Carb_kinase"/>
    <property type="match status" value="1"/>
</dbReference>
<evidence type="ECO:0000256" key="5">
    <source>
        <dbReference type="ARBA" id="ARBA00023239"/>
    </source>
</evidence>
<organism evidence="8 9">
    <name type="scientific">Microbacterium kyungheense</name>
    <dbReference type="NCBI Taxonomy" id="1263636"/>
    <lineage>
        <taxon>Bacteria</taxon>
        <taxon>Bacillati</taxon>
        <taxon>Actinomycetota</taxon>
        <taxon>Actinomycetes</taxon>
        <taxon>Micrococcales</taxon>
        <taxon>Microbacteriaceae</taxon>
        <taxon>Microbacterium</taxon>
    </lineage>
</organism>
<comment type="catalytic activity">
    <reaction evidence="6">
        <text>(6S)-NADHX + ADP = AMP + phosphate + NADH + H(+)</text>
        <dbReference type="Rhea" id="RHEA:32223"/>
        <dbReference type="ChEBI" id="CHEBI:15378"/>
        <dbReference type="ChEBI" id="CHEBI:43474"/>
        <dbReference type="ChEBI" id="CHEBI:57945"/>
        <dbReference type="ChEBI" id="CHEBI:64074"/>
        <dbReference type="ChEBI" id="CHEBI:456215"/>
        <dbReference type="ChEBI" id="CHEBI:456216"/>
        <dbReference type="EC" id="4.2.1.136"/>
    </reaction>
</comment>
<dbReference type="GO" id="GO:0110051">
    <property type="term" value="P:metabolite repair"/>
    <property type="evidence" value="ECO:0007669"/>
    <property type="project" value="TreeGrafter"/>
</dbReference>
<dbReference type="Gene3D" id="3.40.1190.20">
    <property type="match status" value="1"/>
</dbReference>
<dbReference type="PANTHER" id="PTHR12592:SF0">
    <property type="entry name" value="ATP-DEPENDENT (S)-NAD(P)H-HYDRATE DEHYDRATASE"/>
    <property type="match status" value="1"/>
</dbReference>
<dbReference type="EC" id="4.2.1.136" evidence="6"/>
<keyword evidence="8" id="KW-0808">Transferase</keyword>
<name>A0A543FKX3_9MICO</name>
<keyword evidence="4 6" id="KW-0520">NAD</keyword>
<comment type="catalytic activity">
    <reaction evidence="6">
        <text>(6S)-NADPHX + ADP = AMP + phosphate + NADPH + H(+)</text>
        <dbReference type="Rhea" id="RHEA:32235"/>
        <dbReference type="ChEBI" id="CHEBI:15378"/>
        <dbReference type="ChEBI" id="CHEBI:43474"/>
        <dbReference type="ChEBI" id="CHEBI:57783"/>
        <dbReference type="ChEBI" id="CHEBI:64076"/>
        <dbReference type="ChEBI" id="CHEBI:456215"/>
        <dbReference type="ChEBI" id="CHEBI:456216"/>
        <dbReference type="EC" id="4.2.1.136"/>
    </reaction>
</comment>
<dbReference type="GO" id="GO:0046496">
    <property type="term" value="P:nicotinamide nucleotide metabolic process"/>
    <property type="evidence" value="ECO:0007669"/>
    <property type="project" value="UniProtKB-UniRule"/>
</dbReference>
<feature type="domain" description="YjeF C-terminal" evidence="7">
    <location>
        <begin position="8"/>
        <end position="278"/>
    </location>
</feature>
<dbReference type="SUPFAM" id="SSF53613">
    <property type="entry name" value="Ribokinase-like"/>
    <property type="match status" value="1"/>
</dbReference>
<keyword evidence="9" id="KW-1185">Reference proteome</keyword>
<dbReference type="AlphaFoldDB" id="A0A543FKX3"/>
<comment type="function">
    <text evidence="6">Catalyzes the dehydration of the S-form of NAD(P)HX at the expense of ADP, which is converted to AMP. Together with NAD(P)HX epimerase, which catalyzes the epimerization of the S- and R-forms, the enzyme allows the repair of both epimers of NAD(P)HX, a damaged form of NAD(P)H that is a result of enzymatic or heat-dependent hydration.</text>
</comment>
<dbReference type="PANTHER" id="PTHR12592">
    <property type="entry name" value="ATP-DEPENDENT (S)-NAD(P)H-HYDRATE DEHYDRATASE FAMILY MEMBER"/>
    <property type="match status" value="1"/>
</dbReference>
<protein>
    <recommendedName>
        <fullName evidence="6">ADP-dependent (S)-NAD(P)H-hydrate dehydratase</fullName>
        <ecNumber evidence="6">4.2.1.136</ecNumber>
    </recommendedName>
    <alternativeName>
        <fullName evidence="6">ADP-dependent NAD(P)HX dehydratase</fullName>
    </alternativeName>
</protein>
<dbReference type="GO" id="GO:0016301">
    <property type="term" value="F:kinase activity"/>
    <property type="evidence" value="ECO:0007669"/>
    <property type="project" value="UniProtKB-KW"/>
</dbReference>
<dbReference type="GO" id="GO:0052855">
    <property type="term" value="F:ADP-dependent NAD(P)H-hydrate dehydratase activity"/>
    <property type="evidence" value="ECO:0007669"/>
    <property type="project" value="UniProtKB-UniRule"/>
</dbReference>
<dbReference type="PROSITE" id="PS51383">
    <property type="entry name" value="YJEF_C_3"/>
    <property type="match status" value="1"/>
</dbReference>
<keyword evidence="2 6" id="KW-0067">ATP-binding</keyword>
<keyword evidence="5 6" id="KW-0456">Lyase</keyword>
<dbReference type="EMBL" id="VFPE01000001">
    <property type="protein sequence ID" value="TQM34324.1"/>
    <property type="molecule type" value="Genomic_DNA"/>
</dbReference>
<evidence type="ECO:0000256" key="6">
    <source>
        <dbReference type="HAMAP-Rule" id="MF_01965"/>
    </source>
</evidence>
<proteinExistence type="inferred from homology"/>